<keyword evidence="1" id="KW-0812">Transmembrane</keyword>
<feature type="transmembrane region" description="Helical" evidence="1">
    <location>
        <begin position="126"/>
        <end position="150"/>
    </location>
</feature>
<evidence type="ECO:0000256" key="1">
    <source>
        <dbReference type="SAM" id="Phobius"/>
    </source>
</evidence>
<keyword evidence="1" id="KW-1133">Transmembrane helix</keyword>
<organism evidence="2 3">
    <name type="scientific">Candidatus Harrisonbacteria bacterium CG10_big_fil_rev_8_21_14_0_10_45_28</name>
    <dbReference type="NCBI Taxonomy" id="1974586"/>
    <lineage>
        <taxon>Bacteria</taxon>
        <taxon>Candidatus Harrisoniibacteriota</taxon>
    </lineage>
</organism>
<dbReference type="EMBL" id="PFBC01000011">
    <property type="protein sequence ID" value="PIR88174.1"/>
    <property type="molecule type" value="Genomic_DNA"/>
</dbReference>
<feature type="transmembrane region" description="Helical" evidence="1">
    <location>
        <begin position="35"/>
        <end position="57"/>
    </location>
</feature>
<proteinExistence type="predicted"/>
<gene>
    <name evidence="2" type="ORF">COU10_00675</name>
</gene>
<dbReference type="PANTHER" id="PTHR36007">
    <property type="entry name" value="TRANSPORT PROTEIN-RELATED"/>
    <property type="match status" value="1"/>
</dbReference>
<reference evidence="3" key="1">
    <citation type="submission" date="2017-09" db="EMBL/GenBank/DDBJ databases">
        <title>Depth-based differentiation of microbial function through sediment-hosted aquifers and enrichment of novel symbionts in the deep terrestrial subsurface.</title>
        <authorList>
            <person name="Probst A.J."/>
            <person name="Ladd B."/>
            <person name="Jarett J.K."/>
            <person name="Geller-Mcgrath D.E."/>
            <person name="Sieber C.M.K."/>
            <person name="Emerson J.B."/>
            <person name="Anantharaman K."/>
            <person name="Thomas B.C."/>
            <person name="Malmstrom R."/>
            <person name="Stieglmeier M."/>
            <person name="Klingl A."/>
            <person name="Woyke T."/>
            <person name="Ryan C.M."/>
            <person name="Banfield J.F."/>
        </authorList>
    </citation>
    <scope>NUCLEOTIDE SEQUENCE [LARGE SCALE GENOMIC DNA]</scope>
</reference>
<dbReference type="AlphaFoldDB" id="A0A2H0UP51"/>
<sequence length="151" mass="16863">MNELVTFLLAAAPISEIRGALPVAIGIFDMPVLQAYWIGVLGNIAPVFPLLMFWWYLSGFLMERAVFLNRFFNRLFDKTRVKHREKILKYGAFGLFLFVAIPLPITGAWTATVVAFIFGIPFDKAFLAILLGVMSAGLVVLSLTYGVIFII</sequence>
<dbReference type="Proteomes" id="UP000230903">
    <property type="component" value="Unassembled WGS sequence"/>
</dbReference>
<dbReference type="InterPro" id="IPR009577">
    <property type="entry name" value="Sm_multidrug_ex"/>
</dbReference>
<accession>A0A2H0UP51</accession>
<name>A0A2H0UP51_9BACT</name>
<protein>
    <submittedName>
        <fullName evidence="2">Ligand-binding protein SH3</fullName>
    </submittedName>
</protein>
<feature type="transmembrane region" description="Helical" evidence="1">
    <location>
        <begin position="90"/>
        <end position="120"/>
    </location>
</feature>
<comment type="caution">
    <text evidence="2">The sequence shown here is derived from an EMBL/GenBank/DDBJ whole genome shotgun (WGS) entry which is preliminary data.</text>
</comment>
<keyword evidence="1" id="KW-0472">Membrane</keyword>
<dbReference type="Pfam" id="PF06695">
    <property type="entry name" value="Sm_multidrug_ex"/>
    <property type="match status" value="1"/>
</dbReference>
<evidence type="ECO:0000313" key="3">
    <source>
        <dbReference type="Proteomes" id="UP000230903"/>
    </source>
</evidence>
<dbReference type="PANTHER" id="PTHR36007:SF2">
    <property type="entry name" value="TRANSPORT PROTEIN-RELATED"/>
    <property type="match status" value="1"/>
</dbReference>
<evidence type="ECO:0000313" key="2">
    <source>
        <dbReference type="EMBL" id="PIR88174.1"/>
    </source>
</evidence>